<proteinExistence type="predicted"/>
<dbReference type="AlphaFoldDB" id="B9ESE8"/>
<sequence>MPVLHSQAQSECCLMIMFLSGVVNQSRDQIFLIFSRR</sequence>
<gene>
    <name evidence="1" type="ordered locus">PMT_2771</name>
</gene>
<dbReference type="HOGENOM" id="CLU_3347267_0_0_3"/>
<evidence type="ECO:0000313" key="2">
    <source>
        <dbReference type="Proteomes" id="UP000001423"/>
    </source>
</evidence>
<protein>
    <submittedName>
        <fullName evidence="1">Uncharacterized protein</fullName>
    </submittedName>
</protein>
<keyword evidence="2" id="KW-1185">Reference proteome</keyword>
<organism evidence="1 2">
    <name type="scientific">Prochlorococcus marinus (strain MIT 9313)</name>
    <dbReference type="NCBI Taxonomy" id="74547"/>
    <lineage>
        <taxon>Bacteria</taxon>
        <taxon>Bacillati</taxon>
        <taxon>Cyanobacteriota</taxon>
        <taxon>Cyanophyceae</taxon>
        <taxon>Synechococcales</taxon>
        <taxon>Prochlorococcaceae</taxon>
        <taxon>Prochlorococcus</taxon>
    </lineage>
</organism>
<dbReference type="EMBL" id="BX548175">
    <property type="protein sequence ID" value="CAX32292.1"/>
    <property type="molecule type" value="Genomic_DNA"/>
</dbReference>
<reference evidence="1 2" key="1">
    <citation type="journal article" date="2003" name="Nature">
        <title>Genome divergence in two Prochlorococcus ecotypes reflects oceanic niche differentiation.</title>
        <authorList>
            <person name="Rocap G."/>
            <person name="Larimer F.W."/>
            <person name="Lamerdin J.E."/>
            <person name="Malfatti S."/>
            <person name="Chain P."/>
            <person name="Ahlgren N.A."/>
            <person name="Arellano A."/>
            <person name="Coleman M."/>
            <person name="Hauser L."/>
            <person name="Hess W.R."/>
            <person name="Johnson Z.I."/>
            <person name="Land M.L."/>
            <person name="Lindell D."/>
            <person name="Post A.F."/>
            <person name="Regala W."/>
            <person name="Shah M."/>
            <person name="Shaw S.L."/>
            <person name="Steglich C."/>
            <person name="Sullivan M.B."/>
            <person name="Ting C.S."/>
            <person name="Tolonen A."/>
            <person name="Webb E.A."/>
            <person name="Zinser E.R."/>
            <person name="Chisholm S.W."/>
        </authorList>
    </citation>
    <scope>NUCLEOTIDE SEQUENCE [LARGE SCALE GENOMIC DNA]</scope>
    <source>
        <strain evidence="2">MIT 9313</strain>
    </source>
</reference>
<accession>B9ESE8</accession>
<dbReference type="KEGG" id="pmt:PMT_2771"/>
<name>B9ESE8_PROMM</name>
<dbReference type="Proteomes" id="UP000001423">
    <property type="component" value="Chromosome"/>
</dbReference>
<evidence type="ECO:0000313" key="1">
    <source>
        <dbReference type="EMBL" id="CAX32292.1"/>
    </source>
</evidence>